<evidence type="ECO:0000256" key="1">
    <source>
        <dbReference type="SAM" id="MobiDB-lite"/>
    </source>
</evidence>
<reference evidence="2 3" key="1">
    <citation type="submission" date="2020-12" db="EMBL/GenBank/DDBJ databases">
        <title>Effect of drift, selection, and recombination on the evolution of hybrid genomes in Candida yeast pathogens.</title>
        <authorList>
            <person name="Mixao V."/>
            <person name="Ksiezopolska E."/>
            <person name="Saus E."/>
            <person name="Boekhout T."/>
            <person name="Gacser A."/>
            <person name="Gabaldon T."/>
        </authorList>
    </citation>
    <scope>NUCLEOTIDE SEQUENCE [LARGE SCALE GENOMIC DNA]</scope>
    <source>
        <strain evidence="2 3">BP57</strain>
    </source>
</reference>
<name>A0A8H8DC71_9ASCO</name>
<feature type="region of interest" description="Disordered" evidence="1">
    <location>
        <begin position="708"/>
        <end position="729"/>
    </location>
</feature>
<dbReference type="GeneID" id="93651009"/>
<dbReference type="Proteomes" id="UP000669133">
    <property type="component" value="Unassembled WGS sequence"/>
</dbReference>
<protein>
    <submittedName>
        <fullName evidence="2">Uncharacterized protein</fullName>
    </submittedName>
</protein>
<feature type="compositionally biased region" description="Basic and acidic residues" evidence="1">
    <location>
        <begin position="583"/>
        <end position="594"/>
    </location>
</feature>
<dbReference type="AlphaFoldDB" id="A0A8H8DC71"/>
<accession>A0A8H8DC71</accession>
<keyword evidence="3" id="KW-1185">Reference proteome</keyword>
<dbReference type="RefSeq" id="XP_067549615.1">
    <property type="nucleotide sequence ID" value="XM_067691229.1"/>
</dbReference>
<feature type="compositionally biased region" description="Basic residues" evidence="1">
    <location>
        <begin position="629"/>
        <end position="638"/>
    </location>
</feature>
<gene>
    <name evidence="2" type="ORF">I9W82_002380</name>
</gene>
<evidence type="ECO:0000313" key="2">
    <source>
        <dbReference type="EMBL" id="KAG5420499.1"/>
    </source>
</evidence>
<feature type="compositionally biased region" description="Acidic residues" evidence="1">
    <location>
        <begin position="719"/>
        <end position="728"/>
    </location>
</feature>
<feature type="compositionally biased region" description="Acidic residues" evidence="1">
    <location>
        <begin position="602"/>
        <end position="612"/>
    </location>
</feature>
<evidence type="ECO:0000313" key="3">
    <source>
        <dbReference type="Proteomes" id="UP000669133"/>
    </source>
</evidence>
<proteinExistence type="predicted"/>
<dbReference type="EMBL" id="JAEOAQ010000002">
    <property type="protein sequence ID" value="KAG5420499.1"/>
    <property type="molecule type" value="Genomic_DNA"/>
</dbReference>
<feature type="region of interest" description="Disordered" evidence="1">
    <location>
        <begin position="583"/>
        <end position="642"/>
    </location>
</feature>
<sequence length="752" mass="86281">MLIKYAAILLYCQLGLTLLIPHVLKPRIFSLRSTKQRLQATINPLVPTRKFKKEFSIFTEHDEKNKDERIHSNETIISASSSALQNDNFVIIPKELINPTMFSTLGLNKLFDLADELHQEHVSHKWMNFSLHDQIYIPHEFKTYFIFNTSSIKQSMGLDMIHNLQKQKQDEEQQQSFSSHTLNKFLSHIVPFDIPELVELVDYYMVLPNLPHLSNLTSAIYHEGLLSYPMSQLPVFRSQLSGDKPLIVFMFNETDTSSDSINTASISSLHQQHLPQHKSDPNLKSSTTQIMSIKNYLKSPTTFSTFFDKFARDWIDQVDYDSLVHSVFCNVNNQDEDHSFCLKLRQQVVDIEPAFKKFVAMSDPNVVDRAASMVSQRHKGKGRDGAATFLKLANDEYDDVKVHAQAVRQVHDKLQAKKHALTMAGTTGINLIRDPKTVIHQLDDYIDDKLDTQLNKLETKKQELWDTLDDKKDAVLSSIDDKKSTAIELVRDGISDRKSAAIESVRDTISDTKSDLFDEFDVASEGGKLITTIDDKRQHFTDLIQRKAEDLQTWTFKPQLFEKKKGNGDQKYGVLDKLKSKLNRDDEHDSDYDHPAFNSESSSDEEENNDQFENDKGKKRYINQQRSTNSHRQRNKKRYISDASIQPGLGEYIEQGGFSLPLSLLNYKNPMANDENIMGNFDDVLDDNESKQPPRKTTYSQVMNLDTLSPMNSKRSSTDDEEGGDAEEPCQPITWYNIFHHSVFGEPNFCNE</sequence>
<comment type="caution">
    <text evidence="2">The sequence shown here is derived from an EMBL/GenBank/DDBJ whole genome shotgun (WGS) entry which is preliminary data.</text>
</comment>
<dbReference type="OrthoDB" id="4013163at2759"/>
<organism evidence="2 3">
    <name type="scientific">Candida metapsilosis</name>
    <dbReference type="NCBI Taxonomy" id="273372"/>
    <lineage>
        <taxon>Eukaryota</taxon>
        <taxon>Fungi</taxon>
        <taxon>Dikarya</taxon>
        <taxon>Ascomycota</taxon>
        <taxon>Saccharomycotina</taxon>
        <taxon>Pichiomycetes</taxon>
        <taxon>Debaryomycetaceae</taxon>
        <taxon>Candida/Lodderomyces clade</taxon>
        <taxon>Candida</taxon>
    </lineage>
</organism>